<feature type="domain" description="Fido" evidence="5">
    <location>
        <begin position="100"/>
        <end position="242"/>
    </location>
</feature>
<dbReference type="InterPro" id="IPR013196">
    <property type="entry name" value="HTH_11"/>
</dbReference>
<dbReference type="GO" id="GO:0003700">
    <property type="term" value="F:DNA-binding transcription factor activity"/>
    <property type="evidence" value="ECO:0007669"/>
    <property type="project" value="InterPro"/>
</dbReference>
<dbReference type="Proteomes" id="UP001173465">
    <property type="component" value="Unassembled WGS sequence"/>
</dbReference>
<comment type="caution">
    <text evidence="6">The sequence shown here is derived from an EMBL/GenBank/DDBJ whole genome shotgun (WGS) entry which is preliminary data.</text>
</comment>
<sequence length="326" mass="36555">MSSYQPPLTLTPKILNLVAAISEQLGRYDERENKAQALRLRRANQIRTIQGTLAIEGNSLSVEQITAVLEGKPVIAPPREVQEVKNALAVYERFAQFNALKEEDLLHAHQLLMLGLIDEAGQYRSGGVGVMSGQEVIHMAPPAKQVPRLMRDLFAWLNKTEHHALIASAIFHYEFEFIHPFADGNGRMGRLWQSIILANWNPVFANLPVESLVYQHQQAYYQAIAQSTAQTDCAAFVEFMLEIIANTFTQLTSKDELGKELGKELTDSQQAILSLVMLDHKITIKELAARLGISTTAVENNIKKLRELALLERKGGRKDGFWQINS</sequence>
<dbReference type="InterPro" id="IPR001845">
    <property type="entry name" value="HTH_ArsR_DNA-bd_dom"/>
</dbReference>
<dbReference type="GO" id="GO:0005524">
    <property type="term" value="F:ATP binding"/>
    <property type="evidence" value="ECO:0007669"/>
    <property type="project" value="UniProtKB-KW"/>
</dbReference>
<dbReference type="CDD" id="cd00090">
    <property type="entry name" value="HTH_ARSR"/>
    <property type="match status" value="1"/>
</dbReference>
<feature type="active site" evidence="1">
    <location>
        <position position="179"/>
    </location>
</feature>
<dbReference type="Gene3D" id="1.10.3290.10">
    <property type="entry name" value="Fido-like domain"/>
    <property type="match status" value="1"/>
</dbReference>
<protein>
    <submittedName>
        <fullName evidence="6">Fic family protein</fullName>
    </submittedName>
</protein>
<dbReference type="SUPFAM" id="SSF140931">
    <property type="entry name" value="Fic-like"/>
    <property type="match status" value="1"/>
</dbReference>
<evidence type="ECO:0000256" key="2">
    <source>
        <dbReference type="PIRSR" id="PIRSR640198-2"/>
    </source>
</evidence>
<feature type="binding site" evidence="2">
    <location>
        <begin position="220"/>
        <end position="221"/>
    </location>
    <ligand>
        <name>ATP</name>
        <dbReference type="ChEBI" id="CHEBI:30616"/>
    </ligand>
</feature>
<dbReference type="EMBL" id="JACANB010000004">
    <property type="protein sequence ID" value="MDM1696438.1"/>
    <property type="molecule type" value="Genomic_DNA"/>
</dbReference>
<evidence type="ECO:0000313" key="6">
    <source>
        <dbReference type="EMBL" id="MDM1696438.1"/>
    </source>
</evidence>
<dbReference type="PROSITE" id="PS50987">
    <property type="entry name" value="HTH_ARSR_2"/>
    <property type="match status" value="1"/>
</dbReference>
<dbReference type="InterPro" id="IPR003812">
    <property type="entry name" value="Fido"/>
</dbReference>
<reference evidence="6" key="2">
    <citation type="journal article" date="2022" name="Sci. Total Environ.">
        <title>Prevalence, transmission, and molecular epidemiology of tet(X)-positive bacteria among humans, animals, and environmental niches in China: An epidemiological, and genomic-based study.</title>
        <authorList>
            <person name="Dong N."/>
            <person name="Zeng Y."/>
            <person name="Cai C."/>
            <person name="Sun C."/>
            <person name="Lu J."/>
            <person name="Liu C."/>
            <person name="Zhou H."/>
            <person name="Sun Q."/>
            <person name="Shu L."/>
            <person name="Wang H."/>
            <person name="Wang Y."/>
            <person name="Wang S."/>
            <person name="Wu C."/>
            <person name="Chan E.W."/>
            <person name="Chen G."/>
            <person name="Shen Z."/>
            <person name="Chen S."/>
            <person name="Zhang R."/>
        </authorList>
    </citation>
    <scope>NUCLEOTIDE SEQUENCE</scope>
    <source>
        <strain evidence="6">DF46-2-2</strain>
    </source>
</reference>
<feature type="site" description="Important for autoinhibition of adenylyltransferase activity" evidence="3">
    <location>
        <position position="56"/>
    </location>
</feature>
<dbReference type="InterPro" id="IPR011991">
    <property type="entry name" value="ArsR-like_HTH"/>
</dbReference>
<dbReference type="Pfam" id="PF02661">
    <property type="entry name" value="Fic"/>
    <property type="match status" value="1"/>
</dbReference>
<evidence type="ECO:0000259" key="4">
    <source>
        <dbReference type="PROSITE" id="PS50987"/>
    </source>
</evidence>
<evidence type="ECO:0000313" key="7">
    <source>
        <dbReference type="Proteomes" id="UP001173465"/>
    </source>
</evidence>
<feature type="domain" description="HTH arsR-type" evidence="4">
    <location>
        <begin position="250"/>
        <end position="326"/>
    </location>
</feature>
<dbReference type="PANTHER" id="PTHR13504">
    <property type="entry name" value="FIDO DOMAIN-CONTAINING PROTEIN DDB_G0283145"/>
    <property type="match status" value="1"/>
</dbReference>
<dbReference type="PROSITE" id="PS51459">
    <property type="entry name" value="FIDO"/>
    <property type="match status" value="1"/>
</dbReference>
<dbReference type="Gene3D" id="1.10.10.10">
    <property type="entry name" value="Winged helix-like DNA-binding domain superfamily/Winged helix DNA-binding domain"/>
    <property type="match status" value="1"/>
</dbReference>
<gene>
    <name evidence="6" type="ORF">HX099_07145</name>
</gene>
<dbReference type="AlphaFoldDB" id="A0AAW7DT99"/>
<reference evidence="6" key="1">
    <citation type="submission" date="2020-06" db="EMBL/GenBank/DDBJ databases">
        <authorList>
            <person name="Dong N."/>
        </authorList>
    </citation>
    <scope>NUCLEOTIDE SEQUENCE</scope>
    <source>
        <strain evidence="6">DF46-2-2</strain>
    </source>
</reference>
<evidence type="ECO:0000256" key="3">
    <source>
        <dbReference type="PIRSR" id="PIRSR640198-3"/>
    </source>
</evidence>
<evidence type="ECO:0000256" key="1">
    <source>
        <dbReference type="PIRSR" id="PIRSR640198-1"/>
    </source>
</evidence>
<dbReference type="InterPro" id="IPR036388">
    <property type="entry name" value="WH-like_DNA-bd_sf"/>
</dbReference>
<accession>A0AAW7DT99</accession>
<proteinExistence type="predicted"/>
<feature type="binding site" evidence="2">
    <location>
        <begin position="130"/>
        <end position="138"/>
    </location>
    <ligand>
        <name>ATP</name>
        <dbReference type="ChEBI" id="CHEBI:30616"/>
    </ligand>
</feature>
<evidence type="ECO:0000259" key="5">
    <source>
        <dbReference type="PROSITE" id="PS51459"/>
    </source>
</evidence>
<dbReference type="InterPro" id="IPR036597">
    <property type="entry name" value="Fido-like_dom_sf"/>
</dbReference>
<keyword evidence="2" id="KW-0067">ATP-binding</keyword>
<dbReference type="InterPro" id="IPR040198">
    <property type="entry name" value="Fido_containing"/>
</dbReference>
<organism evidence="6 7">
    <name type="scientific">Thiopseudomonas alkaliphila</name>
    <dbReference type="NCBI Taxonomy" id="1697053"/>
    <lineage>
        <taxon>Bacteria</taxon>
        <taxon>Pseudomonadati</taxon>
        <taxon>Pseudomonadota</taxon>
        <taxon>Gammaproteobacteria</taxon>
        <taxon>Pseudomonadales</taxon>
        <taxon>Pseudomonadaceae</taxon>
        <taxon>Thiopseudomonas</taxon>
    </lineage>
</organism>
<dbReference type="InterPro" id="IPR036390">
    <property type="entry name" value="WH_DNA-bd_sf"/>
</dbReference>
<dbReference type="RefSeq" id="WP_286593774.1">
    <property type="nucleotide sequence ID" value="NZ_JACANB010000004.1"/>
</dbReference>
<dbReference type="PANTHER" id="PTHR13504:SF38">
    <property type="entry name" value="FIDO DOMAIN-CONTAINING PROTEIN"/>
    <property type="match status" value="1"/>
</dbReference>
<feature type="binding site" evidence="2">
    <location>
        <begin position="183"/>
        <end position="190"/>
    </location>
    <ligand>
        <name>ATP</name>
        <dbReference type="ChEBI" id="CHEBI:30616"/>
    </ligand>
</feature>
<keyword evidence="2" id="KW-0547">Nucleotide-binding</keyword>
<name>A0AAW7DT99_9GAMM</name>
<dbReference type="SUPFAM" id="SSF46785">
    <property type="entry name" value="Winged helix' DNA-binding domain"/>
    <property type="match status" value="1"/>
</dbReference>
<dbReference type="Pfam" id="PF08279">
    <property type="entry name" value="HTH_11"/>
    <property type="match status" value="1"/>
</dbReference>